<evidence type="ECO:0000256" key="1">
    <source>
        <dbReference type="SAM" id="SignalP"/>
    </source>
</evidence>
<feature type="chain" id="PRO_5027003699" description="Putative beta-lactamase-inhibitor-like PepSY-like domain-containing protein" evidence="1">
    <location>
        <begin position="20"/>
        <end position="145"/>
    </location>
</feature>
<keyword evidence="4" id="KW-1185">Reference proteome</keyword>
<name>A0A6N4SWA0_CYTH3</name>
<protein>
    <recommendedName>
        <fullName evidence="2">Putative beta-lactamase-inhibitor-like PepSY-like domain-containing protein</fullName>
    </recommendedName>
</protein>
<dbReference type="InterPro" id="IPR021533">
    <property type="entry name" value="PepSY-like"/>
</dbReference>
<evidence type="ECO:0000259" key="2">
    <source>
        <dbReference type="Pfam" id="PF11396"/>
    </source>
</evidence>
<sequence length="145" mass="16295">MKKLSILFLVMSTGCVSYAQDIAQKDVPAVVVNAFQQKFPQQSVVEWELKRGLYEAEFEIKNMDHSVYLDSTGKIVKHKQEIAVSDLPSAVTASIQKNFSGYKVDDAKKIEVGNTVRYKVDVEKGAEERKVTFSADGKIEENKMD</sequence>
<keyword evidence="1" id="KW-0732">Signal</keyword>
<dbReference type="AlphaFoldDB" id="A0A6N4SWA0"/>
<gene>
    <name evidence="3" type="ordered locus">CHU_3531</name>
</gene>
<evidence type="ECO:0000313" key="3">
    <source>
        <dbReference type="EMBL" id="ABG60764.1"/>
    </source>
</evidence>
<dbReference type="Pfam" id="PF11396">
    <property type="entry name" value="PepSY_like"/>
    <property type="match status" value="2"/>
</dbReference>
<proteinExistence type="predicted"/>
<reference evidence="3 4" key="1">
    <citation type="journal article" date="2007" name="Appl. Environ. Microbiol.">
        <title>Genome sequence of the cellulolytic gliding bacterium Cytophaga hutchinsonii.</title>
        <authorList>
            <person name="Xie G."/>
            <person name="Bruce D.C."/>
            <person name="Challacombe J.F."/>
            <person name="Chertkov O."/>
            <person name="Detter J.C."/>
            <person name="Gilna P."/>
            <person name="Han C.S."/>
            <person name="Lucas S."/>
            <person name="Misra M."/>
            <person name="Myers G.L."/>
            <person name="Richardson P."/>
            <person name="Tapia R."/>
            <person name="Thayer N."/>
            <person name="Thompson L.S."/>
            <person name="Brettin T.S."/>
            <person name="Henrissat B."/>
            <person name="Wilson D.B."/>
            <person name="McBride M.J."/>
        </authorList>
    </citation>
    <scope>NUCLEOTIDE SEQUENCE [LARGE SCALE GENOMIC DNA]</scope>
    <source>
        <strain evidence="4">ATCC 33406 / DSM 1761 / CIP 103989 / NBRC 15051 / NCIMB 9469 / D465</strain>
    </source>
</reference>
<organism evidence="3 4">
    <name type="scientific">Cytophaga hutchinsonii (strain ATCC 33406 / DSM 1761 / CIP 103989 / NBRC 15051 / NCIMB 9469 / D465)</name>
    <dbReference type="NCBI Taxonomy" id="269798"/>
    <lineage>
        <taxon>Bacteria</taxon>
        <taxon>Pseudomonadati</taxon>
        <taxon>Bacteroidota</taxon>
        <taxon>Cytophagia</taxon>
        <taxon>Cytophagales</taxon>
        <taxon>Cytophagaceae</taxon>
        <taxon>Cytophaga</taxon>
    </lineage>
</organism>
<dbReference type="RefSeq" id="WP_011586871.1">
    <property type="nucleotide sequence ID" value="NC_008255.1"/>
</dbReference>
<dbReference type="Gene3D" id="3.10.450.360">
    <property type="match status" value="1"/>
</dbReference>
<dbReference type="KEGG" id="chu:CHU_3531"/>
<dbReference type="Proteomes" id="UP000001822">
    <property type="component" value="Chromosome"/>
</dbReference>
<dbReference type="PROSITE" id="PS51257">
    <property type="entry name" value="PROKAR_LIPOPROTEIN"/>
    <property type="match status" value="1"/>
</dbReference>
<evidence type="ECO:0000313" key="4">
    <source>
        <dbReference type="Proteomes" id="UP000001822"/>
    </source>
</evidence>
<dbReference type="EMBL" id="CP000383">
    <property type="protein sequence ID" value="ABG60764.1"/>
    <property type="molecule type" value="Genomic_DNA"/>
</dbReference>
<dbReference type="OrthoDB" id="1121502at2"/>
<feature type="domain" description="Putative beta-lactamase-inhibitor-like PepSY-like" evidence="2">
    <location>
        <begin position="77"/>
        <end position="139"/>
    </location>
</feature>
<accession>A0A6N4SWA0</accession>
<feature type="signal peptide" evidence="1">
    <location>
        <begin position="1"/>
        <end position="19"/>
    </location>
</feature>
<dbReference type="SUPFAM" id="SSF160574">
    <property type="entry name" value="BT0923-like"/>
    <property type="match status" value="1"/>
</dbReference>
<feature type="domain" description="Putative beta-lactamase-inhibitor-like PepSY-like" evidence="2">
    <location>
        <begin position="20"/>
        <end position="76"/>
    </location>
</feature>